<dbReference type="STRING" id="180088.A0A1J8QHP4"/>
<organism evidence="1 2">
    <name type="scientific">Rhizopogon vesiculosus</name>
    <dbReference type="NCBI Taxonomy" id="180088"/>
    <lineage>
        <taxon>Eukaryota</taxon>
        <taxon>Fungi</taxon>
        <taxon>Dikarya</taxon>
        <taxon>Basidiomycota</taxon>
        <taxon>Agaricomycotina</taxon>
        <taxon>Agaricomycetes</taxon>
        <taxon>Agaricomycetidae</taxon>
        <taxon>Boletales</taxon>
        <taxon>Suillineae</taxon>
        <taxon>Rhizopogonaceae</taxon>
        <taxon>Rhizopogon</taxon>
    </lineage>
</organism>
<dbReference type="Proteomes" id="UP000183567">
    <property type="component" value="Unassembled WGS sequence"/>
</dbReference>
<sequence>MPPPLPILALDSTTQPVASHGIGAGVSAGMVGMVCNPFPGLYHPDYLSQNWVQPVMVEHAGKDKESGGPL</sequence>
<name>A0A1J8QHP4_9AGAM</name>
<keyword evidence="2" id="KW-1185">Reference proteome</keyword>
<comment type="caution">
    <text evidence="1">The sequence shown here is derived from an EMBL/GenBank/DDBJ whole genome shotgun (WGS) entry which is preliminary data.</text>
</comment>
<dbReference type="AlphaFoldDB" id="A0A1J8QHP4"/>
<protein>
    <submittedName>
        <fullName evidence="1">Uncharacterized protein</fullName>
    </submittedName>
</protein>
<gene>
    <name evidence="1" type="ORF">AZE42_10282</name>
</gene>
<evidence type="ECO:0000313" key="2">
    <source>
        <dbReference type="Proteomes" id="UP000183567"/>
    </source>
</evidence>
<reference evidence="1 2" key="1">
    <citation type="submission" date="2016-03" db="EMBL/GenBank/DDBJ databases">
        <title>Comparative genomics of the ectomycorrhizal sister species Rhizopogon vinicolor and Rhizopogon vesiculosus (Basidiomycota: Boletales) reveals a divergence of the mating type B locus.</title>
        <authorList>
            <person name="Mujic A.B."/>
            <person name="Kuo A."/>
            <person name="Tritt A."/>
            <person name="Lipzen A."/>
            <person name="Chen C."/>
            <person name="Johnson J."/>
            <person name="Sharma A."/>
            <person name="Barry K."/>
            <person name="Grigoriev I.V."/>
            <person name="Spatafora J.W."/>
        </authorList>
    </citation>
    <scope>NUCLEOTIDE SEQUENCE [LARGE SCALE GENOMIC DNA]</scope>
    <source>
        <strain evidence="1 2">AM-OR11-056</strain>
    </source>
</reference>
<proteinExistence type="predicted"/>
<accession>A0A1J8QHP4</accession>
<evidence type="ECO:0000313" key="1">
    <source>
        <dbReference type="EMBL" id="OJA11252.1"/>
    </source>
</evidence>
<dbReference type="EMBL" id="LVVM01005145">
    <property type="protein sequence ID" value="OJA11252.1"/>
    <property type="molecule type" value="Genomic_DNA"/>
</dbReference>
<dbReference type="OrthoDB" id="2691725at2759"/>